<name>A0A5M3MD56_CONPW</name>
<sequence>MTCVIANCCSPERSECTPTIEQPSEFNQRCQPDTTATDLSRDKLPWTPWCSREDFKLSEFAIEVALTCDQTDWVVKLIHQCVANLGAFMLNGHDEMQGTFEVASQILTPFKKHDLLVRFEEQNQTYNFEVSGCSLLDWVLDLLSNPQLQPHFIFDLQQVSKYDGKNFVQLIDDPWTANDF</sequence>
<accession>A0A5M3MD56</accession>
<dbReference type="KEGG" id="cput:CONPUDRAFT_62454"/>
<dbReference type="OrthoDB" id="3239511at2759"/>
<keyword evidence="2" id="KW-1185">Reference proteome</keyword>
<comment type="caution">
    <text evidence="1">The sequence shown here is derived from an EMBL/GenBank/DDBJ whole genome shotgun (WGS) entry which is preliminary data.</text>
</comment>
<protein>
    <submittedName>
        <fullName evidence="1">Uncharacterized protein</fullName>
    </submittedName>
</protein>
<dbReference type="AlphaFoldDB" id="A0A5M3MD56"/>
<proteinExistence type="predicted"/>
<dbReference type="RefSeq" id="XP_007772377.1">
    <property type="nucleotide sequence ID" value="XM_007774187.1"/>
</dbReference>
<evidence type="ECO:0000313" key="1">
    <source>
        <dbReference type="EMBL" id="EIW77148.1"/>
    </source>
</evidence>
<dbReference type="EMBL" id="JH711584">
    <property type="protein sequence ID" value="EIW77148.1"/>
    <property type="molecule type" value="Genomic_DNA"/>
</dbReference>
<dbReference type="GeneID" id="19208238"/>
<organism evidence="1 2">
    <name type="scientific">Coniophora puteana (strain RWD-64-598)</name>
    <name type="common">Brown rot fungus</name>
    <dbReference type="NCBI Taxonomy" id="741705"/>
    <lineage>
        <taxon>Eukaryota</taxon>
        <taxon>Fungi</taxon>
        <taxon>Dikarya</taxon>
        <taxon>Basidiomycota</taxon>
        <taxon>Agaricomycotina</taxon>
        <taxon>Agaricomycetes</taxon>
        <taxon>Agaricomycetidae</taxon>
        <taxon>Boletales</taxon>
        <taxon>Coniophorineae</taxon>
        <taxon>Coniophoraceae</taxon>
        <taxon>Coniophora</taxon>
    </lineage>
</organism>
<gene>
    <name evidence="1" type="ORF">CONPUDRAFT_62454</name>
</gene>
<evidence type="ECO:0000313" key="2">
    <source>
        <dbReference type="Proteomes" id="UP000053558"/>
    </source>
</evidence>
<reference evidence="2" key="1">
    <citation type="journal article" date="2012" name="Science">
        <title>The Paleozoic origin of enzymatic lignin decomposition reconstructed from 31 fungal genomes.</title>
        <authorList>
            <person name="Floudas D."/>
            <person name="Binder M."/>
            <person name="Riley R."/>
            <person name="Barry K."/>
            <person name="Blanchette R.A."/>
            <person name="Henrissat B."/>
            <person name="Martinez A.T."/>
            <person name="Otillar R."/>
            <person name="Spatafora J.W."/>
            <person name="Yadav J.S."/>
            <person name="Aerts A."/>
            <person name="Benoit I."/>
            <person name="Boyd A."/>
            <person name="Carlson A."/>
            <person name="Copeland A."/>
            <person name="Coutinho P.M."/>
            <person name="de Vries R.P."/>
            <person name="Ferreira P."/>
            <person name="Findley K."/>
            <person name="Foster B."/>
            <person name="Gaskell J."/>
            <person name="Glotzer D."/>
            <person name="Gorecki P."/>
            <person name="Heitman J."/>
            <person name="Hesse C."/>
            <person name="Hori C."/>
            <person name="Igarashi K."/>
            <person name="Jurgens J.A."/>
            <person name="Kallen N."/>
            <person name="Kersten P."/>
            <person name="Kohler A."/>
            <person name="Kuees U."/>
            <person name="Kumar T.K.A."/>
            <person name="Kuo A."/>
            <person name="LaButti K."/>
            <person name="Larrondo L.F."/>
            <person name="Lindquist E."/>
            <person name="Ling A."/>
            <person name="Lombard V."/>
            <person name="Lucas S."/>
            <person name="Lundell T."/>
            <person name="Martin R."/>
            <person name="McLaughlin D.J."/>
            <person name="Morgenstern I."/>
            <person name="Morin E."/>
            <person name="Murat C."/>
            <person name="Nagy L.G."/>
            <person name="Nolan M."/>
            <person name="Ohm R.A."/>
            <person name="Patyshakuliyeva A."/>
            <person name="Rokas A."/>
            <person name="Ruiz-Duenas F.J."/>
            <person name="Sabat G."/>
            <person name="Salamov A."/>
            <person name="Samejima M."/>
            <person name="Schmutz J."/>
            <person name="Slot J.C."/>
            <person name="St John F."/>
            <person name="Stenlid J."/>
            <person name="Sun H."/>
            <person name="Sun S."/>
            <person name="Syed K."/>
            <person name="Tsang A."/>
            <person name="Wiebenga A."/>
            <person name="Young D."/>
            <person name="Pisabarro A."/>
            <person name="Eastwood D.C."/>
            <person name="Martin F."/>
            <person name="Cullen D."/>
            <person name="Grigoriev I.V."/>
            <person name="Hibbett D.S."/>
        </authorList>
    </citation>
    <scope>NUCLEOTIDE SEQUENCE [LARGE SCALE GENOMIC DNA]</scope>
    <source>
        <strain evidence="2">RWD-64-598 SS2</strain>
    </source>
</reference>
<dbReference type="Proteomes" id="UP000053558">
    <property type="component" value="Unassembled WGS sequence"/>
</dbReference>